<feature type="transmembrane region" description="Helical" evidence="1">
    <location>
        <begin position="373"/>
        <end position="396"/>
    </location>
</feature>
<feature type="transmembrane region" description="Helical" evidence="1">
    <location>
        <begin position="139"/>
        <end position="162"/>
    </location>
</feature>
<feature type="transmembrane region" description="Helical" evidence="1">
    <location>
        <begin position="62"/>
        <end position="83"/>
    </location>
</feature>
<feature type="transmembrane region" description="Helical" evidence="1">
    <location>
        <begin position="324"/>
        <end position="353"/>
    </location>
</feature>
<organism evidence="3 4">
    <name type="scientific">Oceanobacillus kimchii</name>
    <dbReference type="NCBI Taxonomy" id="746691"/>
    <lineage>
        <taxon>Bacteria</taxon>
        <taxon>Bacillati</taxon>
        <taxon>Bacillota</taxon>
        <taxon>Bacilli</taxon>
        <taxon>Bacillales</taxon>
        <taxon>Bacillaceae</taxon>
        <taxon>Oceanobacillus</taxon>
    </lineage>
</organism>
<evidence type="ECO:0000313" key="4">
    <source>
        <dbReference type="Proteomes" id="UP001275436"/>
    </source>
</evidence>
<accession>A0ABQ5TGU8</accession>
<evidence type="ECO:0000259" key="2">
    <source>
        <dbReference type="Pfam" id="PF07670"/>
    </source>
</evidence>
<gene>
    <name evidence="3" type="ORF">MACH08_14740</name>
</gene>
<dbReference type="RefSeq" id="WP_317957904.1">
    <property type="nucleotide sequence ID" value="NZ_BSKO01000001.1"/>
</dbReference>
<proteinExistence type="predicted"/>
<keyword evidence="1" id="KW-0812">Transmembrane</keyword>
<sequence length="458" mass="50745">MSNQAENLSGNTPQAEKIDKNGLMKFLLPSLFGVFIFLFPIFDGETFNIPLGIITELIIDALTAWLPAIVTYIMVISTLFTVVQAIFKPAFIEKSALFKSLFDVSIFWTTLRVLGTIFAIMTFYNVGIEGIYSELTGQVMFGLLTSLIVWFFVASFLMPYLINFGVMEFIGSILRNVIKPLFTLPGRSAIDLLASWIGNVNVGVVITREQYENGFYTGREAAAIATCFSTVSLPFCLVIAGMLNVDHMFPVFYLTIVIAGVVSAMIIPRIPPISKIPNRYYTENHFQEDVPENMNKFKWGLLQAVKRAKSAGSFKDQLKQGNEIFSGIAFVLLPQVMAIGTLALIVAEFTSFFQVISQPIVPLLELMQLPEAAAAAPATIIGFIDMFLPAVLASGIEAEITRFVIGALSLVQIIYLTEMGTLLLISKIPVKAWHLFVIFLQRTIISLPIIVLIAHMIY</sequence>
<dbReference type="InterPro" id="IPR011642">
    <property type="entry name" value="Gate_dom"/>
</dbReference>
<feature type="transmembrane region" description="Helical" evidence="1">
    <location>
        <begin position="221"/>
        <end position="245"/>
    </location>
</feature>
<dbReference type="Pfam" id="PF07670">
    <property type="entry name" value="Gate"/>
    <property type="match status" value="1"/>
</dbReference>
<keyword evidence="1" id="KW-0472">Membrane</keyword>
<evidence type="ECO:0000256" key="1">
    <source>
        <dbReference type="SAM" id="Phobius"/>
    </source>
</evidence>
<dbReference type="Proteomes" id="UP001275436">
    <property type="component" value="Unassembled WGS sequence"/>
</dbReference>
<evidence type="ECO:0000313" key="3">
    <source>
        <dbReference type="EMBL" id="GLO65690.1"/>
    </source>
</evidence>
<keyword evidence="1" id="KW-1133">Transmembrane helix</keyword>
<feature type="transmembrane region" description="Helical" evidence="1">
    <location>
        <begin position="251"/>
        <end position="270"/>
    </location>
</feature>
<feature type="transmembrane region" description="Helical" evidence="1">
    <location>
        <begin position="23"/>
        <end position="42"/>
    </location>
</feature>
<feature type="transmembrane region" description="Helical" evidence="1">
    <location>
        <begin position="403"/>
        <end position="426"/>
    </location>
</feature>
<feature type="transmembrane region" description="Helical" evidence="1">
    <location>
        <begin position="432"/>
        <end position="454"/>
    </location>
</feature>
<comment type="caution">
    <text evidence="3">The sequence shown here is derived from an EMBL/GenBank/DDBJ whole genome shotgun (WGS) entry which is preliminary data.</text>
</comment>
<name>A0ABQ5TGU8_9BACI</name>
<protein>
    <submittedName>
        <fullName evidence="3">Membrane protein</fullName>
    </submittedName>
</protein>
<keyword evidence="4" id="KW-1185">Reference proteome</keyword>
<dbReference type="EMBL" id="BSKO01000001">
    <property type="protein sequence ID" value="GLO65690.1"/>
    <property type="molecule type" value="Genomic_DNA"/>
</dbReference>
<feature type="transmembrane region" description="Helical" evidence="1">
    <location>
        <begin position="104"/>
        <end position="127"/>
    </location>
</feature>
<feature type="domain" description="Nucleoside transporter/FeoB GTPase Gate" evidence="2">
    <location>
        <begin position="145"/>
        <end position="244"/>
    </location>
</feature>
<reference evidence="3 4" key="1">
    <citation type="submission" date="2023-02" db="EMBL/GenBank/DDBJ databases">
        <title>Oceanobacillus kimchii IFOP_LL358 isolated form Alexandrium catenella lab strain.</title>
        <authorList>
            <person name="Gajardo G."/>
            <person name="Ueki S."/>
            <person name="Maruyama F."/>
        </authorList>
    </citation>
    <scope>NUCLEOTIDE SEQUENCE [LARGE SCALE GENOMIC DNA]</scope>
    <source>
        <strain evidence="3 4">IFOP_LL358</strain>
    </source>
</reference>